<dbReference type="EMBL" id="AAXU02000001">
    <property type="protein sequence ID" value="EAZ81736.1"/>
    <property type="molecule type" value="Genomic_DNA"/>
</dbReference>
<dbReference type="InterPro" id="IPR025316">
    <property type="entry name" value="DUF4221"/>
</dbReference>
<reference evidence="2 3" key="1">
    <citation type="journal article" date="2011" name="J. Bacteriol.">
        <title>Complete genome sequence of Algoriphagus sp. PR1, bacterial prey of a colony-forming choanoflagellate.</title>
        <authorList>
            <person name="Alegado R.A."/>
            <person name="Ferriera S."/>
            <person name="Nusbaum C."/>
            <person name="Young S.K."/>
            <person name="Zeng Q."/>
            <person name="Imamovic A."/>
            <person name="Fairclough S.R."/>
            <person name="King N."/>
        </authorList>
    </citation>
    <scope>NUCLEOTIDE SEQUENCE [LARGE SCALE GENOMIC DNA]</scope>
    <source>
        <strain evidence="2 3">PR1</strain>
    </source>
</reference>
<protein>
    <recommendedName>
        <fullName evidence="4">Lipoprotein</fullName>
    </recommendedName>
</protein>
<organism evidence="2 3">
    <name type="scientific">Algoriphagus machipongonensis</name>
    <dbReference type="NCBI Taxonomy" id="388413"/>
    <lineage>
        <taxon>Bacteria</taxon>
        <taxon>Pseudomonadati</taxon>
        <taxon>Bacteroidota</taxon>
        <taxon>Cytophagia</taxon>
        <taxon>Cytophagales</taxon>
        <taxon>Cyclobacteriaceae</taxon>
        <taxon>Algoriphagus</taxon>
    </lineage>
</organism>
<keyword evidence="1" id="KW-0732">Signal</keyword>
<gene>
    <name evidence="2" type="ORF">ALPR1_00805</name>
</gene>
<sequence>MKQLLAISLLTNKSMKKLFSFALLALFASCGAKESENEEPVNLLENLTFSVDTLVVDAGDDFFNLNFGLGTNGLNQDKSELLFFENSPPKLVRVDLDQMKLIDKTDFEAEGPNGIGPYLTGFSVGPEDQLYIQSFTTMAIFDLQGKLEKDLKVVPEGIDPDLAGDYISLFGRPEYDFDTQKIYTQPSFEKAGEYGLFVIDPQTNSAEVYPIPKMKIVDDLSGTFETKSGEYTTFFYFGTSRYTTSLPGKLIISCSPMSGAYVFDKKTNQMEFKDIQHQTVPNEMQVDLVKSHR</sequence>
<evidence type="ECO:0000313" key="2">
    <source>
        <dbReference type="EMBL" id="EAZ81736.1"/>
    </source>
</evidence>
<dbReference type="STRING" id="388413.ALPR1_00805"/>
<feature type="signal peptide" evidence="1">
    <location>
        <begin position="1"/>
        <end position="32"/>
    </location>
</feature>
<comment type="caution">
    <text evidence="2">The sequence shown here is derived from an EMBL/GenBank/DDBJ whole genome shotgun (WGS) entry which is preliminary data.</text>
</comment>
<feature type="chain" id="PRO_5002652672" description="Lipoprotein" evidence="1">
    <location>
        <begin position="33"/>
        <end position="293"/>
    </location>
</feature>
<dbReference type="PROSITE" id="PS51257">
    <property type="entry name" value="PROKAR_LIPOPROTEIN"/>
    <property type="match status" value="1"/>
</dbReference>
<dbReference type="HOGENOM" id="CLU_059145_0_0_10"/>
<accession>A3HUB4</accession>
<evidence type="ECO:0000256" key="1">
    <source>
        <dbReference type="SAM" id="SignalP"/>
    </source>
</evidence>
<dbReference type="Pfam" id="PF13970">
    <property type="entry name" value="DUF4221"/>
    <property type="match status" value="1"/>
</dbReference>
<name>A3HUB4_9BACT</name>
<dbReference type="Proteomes" id="UP000003919">
    <property type="component" value="Unassembled WGS sequence"/>
</dbReference>
<dbReference type="AlphaFoldDB" id="A3HUB4"/>
<evidence type="ECO:0008006" key="4">
    <source>
        <dbReference type="Google" id="ProtNLM"/>
    </source>
</evidence>
<keyword evidence="3" id="KW-1185">Reference proteome</keyword>
<evidence type="ECO:0000313" key="3">
    <source>
        <dbReference type="Proteomes" id="UP000003919"/>
    </source>
</evidence>
<proteinExistence type="predicted"/>